<evidence type="ECO:0000313" key="4">
    <source>
        <dbReference type="EMBL" id="KIS67367.1"/>
    </source>
</evidence>
<dbReference type="KEGG" id="uma:UMAG_10541"/>
<dbReference type="InParanoid" id="A0A0D1C0B4"/>
<dbReference type="PROSITE" id="PS00028">
    <property type="entry name" value="ZINC_FINGER_C2H2_1"/>
    <property type="match status" value="1"/>
</dbReference>
<feature type="compositionally biased region" description="Low complexity" evidence="2">
    <location>
        <begin position="24"/>
        <end position="38"/>
    </location>
</feature>
<dbReference type="eggNOG" id="ENOG502S9U4">
    <property type="taxonomic scope" value="Eukaryota"/>
</dbReference>
<dbReference type="STRING" id="237631.A0A0D1C0B4"/>
<reference evidence="4 5" key="1">
    <citation type="journal article" date="2006" name="Nature">
        <title>Insights from the genome of the biotrophic fungal plant pathogen Ustilago maydis.</title>
        <authorList>
            <person name="Kamper J."/>
            <person name="Kahmann R."/>
            <person name="Bolker M."/>
            <person name="Ma L.J."/>
            <person name="Brefort T."/>
            <person name="Saville B.J."/>
            <person name="Banuett F."/>
            <person name="Kronstad J.W."/>
            <person name="Gold S.E."/>
            <person name="Muller O."/>
            <person name="Perlin M.H."/>
            <person name="Wosten H.A."/>
            <person name="de Vries R."/>
            <person name="Ruiz-Herrera J."/>
            <person name="Reynaga-Pena C.G."/>
            <person name="Snetselaar K."/>
            <person name="McCann M."/>
            <person name="Perez-Martin J."/>
            <person name="Feldbrugge M."/>
            <person name="Basse C.W."/>
            <person name="Steinberg G."/>
            <person name="Ibeas J.I."/>
            <person name="Holloman W."/>
            <person name="Guzman P."/>
            <person name="Farman M."/>
            <person name="Stajich J.E."/>
            <person name="Sentandreu R."/>
            <person name="Gonzalez-Prieto J.M."/>
            <person name="Kennell J.C."/>
            <person name="Molina L."/>
            <person name="Schirawski J."/>
            <person name="Mendoza-Mendoza A."/>
            <person name="Greilinger D."/>
            <person name="Munch K."/>
            <person name="Rossel N."/>
            <person name="Scherer M."/>
            <person name="Vranes M."/>
            <person name="Ladendorf O."/>
            <person name="Vincon V."/>
            <person name="Fuchs U."/>
            <person name="Sandrock B."/>
            <person name="Meng S."/>
            <person name="Ho E.C."/>
            <person name="Cahill M.J."/>
            <person name="Boyce K.J."/>
            <person name="Klose J."/>
            <person name="Klosterman S.J."/>
            <person name="Deelstra H.J."/>
            <person name="Ortiz-Castellanos L."/>
            <person name="Li W."/>
            <person name="Sanchez-Alonso P."/>
            <person name="Schreier P.H."/>
            <person name="Hauser-Hahn I."/>
            <person name="Vaupel M."/>
            <person name="Koopmann E."/>
            <person name="Friedrich G."/>
            <person name="Voss H."/>
            <person name="Schluter T."/>
            <person name="Margolis J."/>
            <person name="Platt D."/>
            <person name="Swimmer C."/>
            <person name="Gnirke A."/>
            <person name="Chen F."/>
            <person name="Vysotskaia V."/>
            <person name="Mannhaupt G."/>
            <person name="Guldener U."/>
            <person name="Munsterkotter M."/>
            <person name="Haase D."/>
            <person name="Oesterheld M."/>
            <person name="Mewes H.W."/>
            <person name="Mauceli E.W."/>
            <person name="DeCaprio D."/>
            <person name="Wade C.M."/>
            <person name="Butler J."/>
            <person name="Young S."/>
            <person name="Jaffe D.B."/>
            <person name="Calvo S."/>
            <person name="Nusbaum C."/>
            <person name="Galagan J."/>
            <person name="Birren B.W."/>
        </authorList>
    </citation>
    <scope>NUCLEOTIDE SEQUENCE [LARGE SCALE GENOMIC DNA]</scope>
    <source>
        <strain evidence="5">DSM 14603 / FGSC 9021 / UM521</strain>
    </source>
</reference>
<feature type="compositionally biased region" description="Polar residues" evidence="2">
    <location>
        <begin position="191"/>
        <end position="203"/>
    </location>
</feature>
<feature type="compositionally biased region" description="Polar residues" evidence="2">
    <location>
        <begin position="577"/>
        <end position="590"/>
    </location>
</feature>
<evidence type="ECO:0000259" key="3">
    <source>
        <dbReference type="PROSITE" id="PS50157"/>
    </source>
</evidence>
<dbReference type="EMBL" id="CM003153">
    <property type="protein sequence ID" value="KIS67367.1"/>
    <property type="molecule type" value="Genomic_DNA"/>
</dbReference>
<accession>A0A0D1C0B4</accession>
<keyword evidence="5" id="KW-1185">Reference proteome</keyword>
<feature type="compositionally biased region" description="Polar residues" evidence="2">
    <location>
        <begin position="489"/>
        <end position="499"/>
    </location>
</feature>
<feature type="compositionally biased region" description="Polar residues" evidence="2">
    <location>
        <begin position="543"/>
        <end position="565"/>
    </location>
</feature>
<keyword evidence="1" id="KW-0863">Zinc-finger</keyword>
<feature type="compositionally biased region" description="Polar residues" evidence="2">
    <location>
        <begin position="221"/>
        <end position="243"/>
    </location>
</feature>
<feature type="domain" description="C2H2-type" evidence="3">
    <location>
        <begin position="954"/>
        <end position="981"/>
    </location>
</feature>
<evidence type="ECO:0000256" key="1">
    <source>
        <dbReference type="PROSITE-ProRule" id="PRU00042"/>
    </source>
</evidence>
<dbReference type="GO" id="GO:0008270">
    <property type="term" value="F:zinc ion binding"/>
    <property type="evidence" value="ECO:0007669"/>
    <property type="project" value="UniProtKB-KW"/>
</dbReference>
<feature type="compositionally biased region" description="Polar residues" evidence="2">
    <location>
        <begin position="754"/>
        <end position="763"/>
    </location>
</feature>
<proteinExistence type="predicted"/>
<feature type="compositionally biased region" description="Basic and acidic residues" evidence="2">
    <location>
        <begin position="809"/>
        <end position="818"/>
    </location>
</feature>
<dbReference type="VEuPathDB" id="FungiDB:UMAG_10541"/>
<dbReference type="Gene3D" id="3.30.160.60">
    <property type="entry name" value="Classic Zinc Finger"/>
    <property type="match status" value="1"/>
</dbReference>
<feature type="region of interest" description="Disordered" evidence="2">
    <location>
        <begin position="1"/>
        <end position="154"/>
    </location>
</feature>
<dbReference type="RefSeq" id="XP_011391180.1">
    <property type="nucleotide sequence ID" value="XM_011392878.1"/>
</dbReference>
<dbReference type="InterPro" id="IPR013087">
    <property type="entry name" value="Znf_C2H2_type"/>
</dbReference>
<evidence type="ECO:0000313" key="5">
    <source>
        <dbReference type="Proteomes" id="UP000000561"/>
    </source>
</evidence>
<protein>
    <recommendedName>
        <fullName evidence="3">C2H2-type domain-containing protein</fullName>
    </recommendedName>
</protein>
<sequence>MTPPPKDFILFDEPTCSIARDKPLSSPSSASDAPIANSFTKHRSPHQSPNFDDIAPPPPYTLDHTGGPRRKRQRSDACAPSSYARSSREGTSTSSGQASNERITPPDPPSGSLGAPMHDLSLGESMPSRNHDPNITTSALASPAMACMSHEQQERIKAQIRAELAGVDSRAFKGPLRDILQKHDYTPRPNDMQTSPLSASSDPMQAGVAPSFSLFPDYELGTQSQSQSGHQNKHQSQLTSSSTNDDHNDDDDDNLQPHPQRPSDLRTRSSTFDGSFGAMSYPPARHSQNYLPDWARQSQSSQASRDTPSQHSQQSQHPLHQYQRPHMPPPLMSQSQLAQRGGPVSMNSTDVVGTPVNGYSPGARRSLKRESSRLTVSPQEAFLDYDDVENALSHSGLGEMPSLFATVPPGLSDAKPTSLRYPSAHTGTNLPRIMSQHSIARARSITADSSYATRSVPMSRNDTARPHHYQNPSRPGPTVQQPPAGRSPYPTQSDGRGTASQESGSQSSLFSPVESGDTISTDDDEDERPYYPPNMRPSMIQGGPSSLYLNYPTKSDSRVSTSASPSAIARPLPGKQRTASTASDAWSQVRNEPWAFRPAHTNQPRFSDVSASSSDSDDERNARRGAYLQRQEAEHSSRHAYSAQHHQLHHQHGAGLPPHYHSQSPHARYTPSGARPTNRPSLGQHQSSSEDVDDTDARYRRPSYSSSRTEERVPPPRSNVPGALGGYGYIPGSQESGLSVNATGTEASQDEDSLSASIRSSAHTSDRRTDGGAPREISAPPPLLTSRQPSFVASAHKVTAARAGGVDSLRTKEEKVEASGEEEGSETGTNSPNGDGNESDYEDSIEGNAGVAAKKAACSTQSKTSKRTSVDGASATKSATVGADGTTKCDYVSPVTRIACQTAFHRPYDLARHRETIHAREEAGFLREGKLKLPDCVVLGKEVDPKKSTAVVEWKCKACGANFSRKDAMLRHERLRHNAAK</sequence>
<organism evidence="4 5">
    <name type="scientific">Mycosarcoma maydis</name>
    <name type="common">Corn smut fungus</name>
    <name type="synonym">Ustilago maydis</name>
    <dbReference type="NCBI Taxonomy" id="5270"/>
    <lineage>
        <taxon>Eukaryota</taxon>
        <taxon>Fungi</taxon>
        <taxon>Dikarya</taxon>
        <taxon>Basidiomycota</taxon>
        <taxon>Ustilaginomycotina</taxon>
        <taxon>Ustilaginomycetes</taxon>
        <taxon>Ustilaginales</taxon>
        <taxon>Ustilaginaceae</taxon>
        <taxon>Mycosarcoma</taxon>
    </lineage>
</organism>
<feature type="compositionally biased region" description="Polar residues" evidence="2">
    <location>
        <begin position="733"/>
        <end position="747"/>
    </location>
</feature>
<gene>
    <name evidence="4" type="ORF">UMAG_10541</name>
</gene>
<dbReference type="PROSITE" id="PS50157">
    <property type="entry name" value="ZINC_FINGER_C2H2_2"/>
    <property type="match status" value="1"/>
</dbReference>
<dbReference type="Proteomes" id="UP000000561">
    <property type="component" value="Chromosome 14"/>
</dbReference>
<feature type="region of interest" description="Disordered" evidence="2">
    <location>
        <begin position="857"/>
        <end position="879"/>
    </location>
</feature>
<keyword evidence="1" id="KW-0862">Zinc</keyword>
<feature type="compositionally biased region" description="Polar residues" evidence="2">
    <location>
        <begin position="470"/>
        <end position="481"/>
    </location>
</feature>
<dbReference type="GeneID" id="23566560"/>
<feature type="region of interest" description="Disordered" evidence="2">
    <location>
        <begin position="178"/>
        <end position="375"/>
    </location>
</feature>
<feature type="compositionally biased region" description="Polar residues" evidence="2">
    <location>
        <begin position="678"/>
        <end position="689"/>
    </location>
</feature>
<feature type="compositionally biased region" description="Low complexity" evidence="2">
    <location>
        <begin position="500"/>
        <end position="511"/>
    </location>
</feature>
<name>A0A0D1C0B4_MYCMD</name>
<evidence type="ECO:0000256" key="2">
    <source>
        <dbReference type="SAM" id="MobiDB-lite"/>
    </source>
</evidence>
<keyword evidence="1" id="KW-0479">Metal-binding</keyword>
<feature type="compositionally biased region" description="Polar residues" evidence="2">
    <location>
        <begin position="446"/>
        <end position="461"/>
    </location>
</feature>
<feature type="region of interest" description="Disordered" evidence="2">
    <location>
        <begin position="411"/>
        <end position="844"/>
    </location>
</feature>
<dbReference type="OrthoDB" id="8922241at2759"/>
<feature type="compositionally biased region" description="Low complexity" evidence="2">
    <location>
        <begin position="295"/>
        <end position="322"/>
    </location>
</feature>
<dbReference type="AlphaFoldDB" id="A0A0D1C0B4"/>